<dbReference type="Proteomes" id="UP000065533">
    <property type="component" value="Chromosome"/>
</dbReference>
<reference evidence="6" key="1">
    <citation type="submission" date="2016-01" db="EMBL/GenBank/DDBJ databases">
        <title>Complete genome of Planococcus kocurri type strain.</title>
        <authorList>
            <person name="See-Too W.S."/>
        </authorList>
    </citation>
    <scope>NUCLEOTIDE SEQUENCE [LARGE SCALE GENOMIC DNA]</scope>
    <source>
        <strain evidence="6">ATCC 43650</strain>
    </source>
</reference>
<keyword evidence="1" id="KW-0678">Repressor</keyword>
<dbReference type="InterPro" id="IPR028082">
    <property type="entry name" value="Peripla_BP_I"/>
</dbReference>
<dbReference type="Gene3D" id="1.10.260.40">
    <property type="entry name" value="lambda repressor-like DNA-binding domains"/>
    <property type="match status" value="1"/>
</dbReference>
<evidence type="ECO:0000256" key="4">
    <source>
        <dbReference type="ARBA" id="ARBA00023163"/>
    </source>
</evidence>
<evidence type="ECO:0000259" key="5">
    <source>
        <dbReference type="PROSITE" id="PS50932"/>
    </source>
</evidence>
<dbReference type="PANTHER" id="PTHR30146">
    <property type="entry name" value="LACI-RELATED TRANSCRIPTIONAL REPRESSOR"/>
    <property type="match status" value="1"/>
</dbReference>
<dbReference type="Pfam" id="PF00356">
    <property type="entry name" value="LacI"/>
    <property type="match status" value="1"/>
</dbReference>
<proteinExistence type="predicted"/>
<keyword evidence="7" id="KW-1185">Reference proteome</keyword>
<gene>
    <name evidence="6" type="ORF">AUO94_08445</name>
</gene>
<evidence type="ECO:0000256" key="2">
    <source>
        <dbReference type="ARBA" id="ARBA00023015"/>
    </source>
</evidence>
<organism evidence="6 7">
    <name type="scientific">Planococcus kocurii</name>
    <dbReference type="NCBI Taxonomy" id="1374"/>
    <lineage>
        <taxon>Bacteria</taxon>
        <taxon>Bacillati</taxon>
        <taxon>Bacillota</taxon>
        <taxon>Bacilli</taxon>
        <taxon>Bacillales</taxon>
        <taxon>Caryophanaceae</taxon>
        <taxon>Planococcus</taxon>
    </lineage>
</organism>
<dbReference type="PANTHER" id="PTHR30146:SF148">
    <property type="entry name" value="HTH-TYPE TRANSCRIPTIONAL REPRESSOR PURR-RELATED"/>
    <property type="match status" value="1"/>
</dbReference>
<keyword evidence="3" id="KW-0238">DNA-binding</keyword>
<dbReference type="Pfam" id="PF13377">
    <property type="entry name" value="Peripla_BP_3"/>
    <property type="match status" value="1"/>
</dbReference>
<dbReference type="CDD" id="cd01392">
    <property type="entry name" value="HTH_LacI"/>
    <property type="match status" value="1"/>
</dbReference>
<dbReference type="EMBL" id="CP013661">
    <property type="protein sequence ID" value="ALS80287.1"/>
    <property type="molecule type" value="Genomic_DNA"/>
</dbReference>
<dbReference type="SUPFAM" id="SSF47413">
    <property type="entry name" value="lambda repressor-like DNA-binding domains"/>
    <property type="match status" value="1"/>
</dbReference>
<dbReference type="InterPro" id="IPR000843">
    <property type="entry name" value="HTH_LacI"/>
</dbReference>
<dbReference type="CDD" id="cd06267">
    <property type="entry name" value="PBP1_LacI_sugar_binding-like"/>
    <property type="match status" value="1"/>
</dbReference>
<dbReference type="InterPro" id="IPR010982">
    <property type="entry name" value="Lambda_DNA-bd_dom_sf"/>
</dbReference>
<evidence type="ECO:0000313" key="7">
    <source>
        <dbReference type="Proteomes" id="UP000065533"/>
    </source>
</evidence>
<keyword evidence="4" id="KW-0804">Transcription</keyword>
<dbReference type="SMART" id="SM00354">
    <property type="entry name" value="HTH_LACI"/>
    <property type="match status" value="1"/>
</dbReference>
<evidence type="ECO:0000256" key="1">
    <source>
        <dbReference type="ARBA" id="ARBA00022491"/>
    </source>
</evidence>
<keyword evidence="2" id="KW-0805">Transcription regulation</keyword>
<accession>A0ABM5X0Z0</accession>
<dbReference type="PROSITE" id="PS50932">
    <property type="entry name" value="HTH_LACI_2"/>
    <property type="match status" value="1"/>
</dbReference>
<dbReference type="InterPro" id="IPR046335">
    <property type="entry name" value="LacI/GalR-like_sensor"/>
</dbReference>
<name>A0ABM5X0Z0_9BACL</name>
<protein>
    <submittedName>
        <fullName evidence="6">Transcriptional regulator</fullName>
    </submittedName>
</protein>
<feature type="domain" description="HTH lacI-type" evidence="5">
    <location>
        <begin position="4"/>
        <end position="47"/>
    </location>
</feature>
<sequence length="337" mass="37359">MDLVSTTDVAKHAGVSQTTVSRVLNKPDQVRKDTYDKVMAAVNELNYSLGGVEETVPFTANANQVKTIHLVVGSLDDPIFTEATPAIINYAKQQGYEVISHFIAKENESDVFDAVLSSKAQGIVLISVLLNKEEYDKISESNTPVILLNSNYSGSHHSIGLNDTEAGYLAAHHLIEMNHQEIAWVGGTLNNPSYNNRLLGFIQAIQEQKIKVRKKRLVVTETDKNSLFKAFKNLQALKKKPTAIVAATDEIAIQLLDFYQQEGYQIPQDISIVGIGNSEIGQHSSLNLTSVGTSDSLENLGQEAVKRLFDMLLYNQDEAFNVTRDVQFYERKTTALR</sequence>
<evidence type="ECO:0000256" key="3">
    <source>
        <dbReference type="ARBA" id="ARBA00023125"/>
    </source>
</evidence>
<dbReference type="Gene3D" id="3.40.50.2300">
    <property type="match status" value="2"/>
</dbReference>
<evidence type="ECO:0000313" key="6">
    <source>
        <dbReference type="EMBL" id="ALS80287.1"/>
    </source>
</evidence>
<dbReference type="SUPFAM" id="SSF53822">
    <property type="entry name" value="Periplasmic binding protein-like I"/>
    <property type="match status" value="1"/>
</dbReference>